<evidence type="ECO:0000313" key="3">
    <source>
        <dbReference type="Proteomes" id="UP000027138"/>
    </source>
</evidence>
<sequence length="60" mass="6448">MIVVTPPAVSSQSLFPVNTIGRRMISAFDRRFSRSKSPTATAQCRILPVHDSGEGNSSGE</sequence>
<name>A0A067KE21_JATCU</name>
<dbReference type="Proteomes" id="UP000027138">
    <property type="component" value="Unassembled WGS sequence"/>
</dbReference>
<evidence type="ECO:0000313" key="2">
    <source>
        <dbReference type="EMBL" id="KDP33213.1"/>
    </source>
</evidence>
<feature type="region of interest" description="Disordered" evidence="1">
    <location>
        <begin position="39"/>
        <end position="60"/>
    </location>
</feature>
<dbReference type="AlphaFoldDB" id="A0A067KE21"/>
<dbReference type="EMBL" id="KK914552">
    <property type="protein sequence ID" value="KDP33213.1"/>
    <property type="molecule type" value="Genomic_DNA"/>
</dbReference>
<reference evidence="2 3" key="1">
    <citation type="journal article" date="2014" name="PLoS ONE">
        <title>Global Analysis of Gene Expression Profiles in Physic Nut (Jatropha curcas L.) Seedlings Exposed to Salt Stress.</title>
        <authorList>
            <person name="Zhang L."/>
            <person name="Zhang C."/>
            <person name="Wu P."/>
            <person name="Chen Y."/>
            <person name="Li M."/>
            <person name="Jiang H."/>
            <person name="Wu G."/>
        </authorList>
    </citation>
    <scope>NUCLEOTIDE SEQUENCE [LARGE SCALE GENOMIC DNA]</scope>
    <source>
        <strain evidence="3">cv. GZQX0401</strain>
        <tissue evidence="2">Young leaves</tissue>
    </source>
</reference>
<keyword evidence="3" id="KW-1185">Reference proteome</keyword>
<proteinExistence type="predicted"/>
<gene>
    <name evidence="2" type="ORF">JCGZ_12735</name>
</gene>
<organism evidence="2 3">
    <name type="scientific">Jatropha curcas</name>
    <name type="common">Barbados nut</name>
    <dbReference type="NCBI Taxonomy" id="180498"/>
    <lineage>
        <taxon>Eukaryota</taxon>
        <taxon>Viridiplantae</taxon>
        <taxon>Streptophyta</taxon>
        <taxon>Embryophyta</taxon>
        <taxon>Tracheophyta</taxon>
        <taxon>Spermatophyta</taxon>
        <taxon>Magnoliopsida</taxon>
        <taxon>eudicotyledons</taxon>
        <taxon>Gunneridae</taxon>
        <taxon>Pentapetalae</taxon>
        <taxon>rosids</taxon>
        <taxon>fabids</taxon>
        <taxon>Malpighiales</taxon>
        <taxon>Euphorbiaceae</taxon>
        <taxon>Crotonoideae</taxon>
        <taxon>Jatropheae</taxon>
        <taxon>Jatropha</taxon>
    </lineage>
</organism>
<protein>
    <submittedName>
        <fullName evidence="2">Uncharacterized protein</fullName>
    </submittedName>
</protein>
<accession>A0A067KE21</accession>
<evidence type="ECO:0000256" key="1">
    <source>
        <dbReference type="SAM" id="MobiDB-lite"/>
    </source>
</evidence>